<reference evidence="1 2" key="1">
    <citation type="submission" date="2020-07" db="EMBL/GenBank/DDBJ databases">
        <title>Comparative genomics of pyrophilous fungi reveals a link between fire events and developmental genes.</title>
        <authorList>
            <consortium name="DOE Joint Genome Institute"/>
            <person name="Steindorff A.S."/>
            <person name="Carver A."/>
            <person name="Calhoun S."/>
            <person name="Stillman K."/>
            <person name="Liu H."/>
            <person name="Lipzen A."/>
            <person name="Pangilinan J."/>
            <person name="Labutti K."/>
            <person name="Bruns T.D."/>
            <person name="Grigoriev I.V."/>
        </authorList>
    </citation>
    <scope>NUCLEOTIDE SEQUENCE [LARGE SCALE GENOMIC DNA]</scope>
    <source>
        <strain evidence="1 2">CBS 144469</strain>
    </source>
</reference>
<dbReference type="EMBL" id="JACGCI010000034">
    <property type="protein sequence ID" value="KAF6754529.1"/>
    <property type="molecule type" value="Genomic_DNA"/>
</dbReference>
<name>A0A8H6HXX2_9AGAR</name>
<gene>
    <name evidence="1" type="ORF">DFP72DRAFT_1068552</name>
</gene>
<sequence length="1075" mass="121599">MLRWCPSSFHVSRGYGASYRFLKRSPLVTSSLANRAYSVALTHSNEIGQQCTLAEPNPDINLDLCEQDNPPSSSRCTPAANRHFSIPTSAIRRTISNLSPISQRAAKTRDDVTELIERLRTEGAATAGFSEHAVESLVSLYESCRASNSLKSLTEQDFEAMLNICGTYSSSARGQAVGEGLEGGIVMAKGAKVYWDFIEGVVEDRCRLMEVPLSQMERYWRFRGEVYRLQANGGSQARGTVHHILEDYVAVNNLFQDETLHLAYFQSILSVGTDSDVLQSSVHFCDYVEATQQPSAMLAEVFLQFVLVLEHTLPPHLRHRLLTVADDVLSKSGQTHRVQHHRRQSLSKSQQGFSLATLLKKFTSFAPRSYPTQALAPFVRSRAWALEQTKVALGSSQPLAVRWGNLRLLARAMLPSSVYQHSPPASADSTSSLGWQTILNLSLLENSITRANSTPSSTTSSSHDIRTVAHSLWKDWIRIDSQSCPVDVKRTVISSLFKAVNFARDESLLEECSRYCTAHGLWPGSADDATTRAQALGTVAEYVQALGNCRGYHWSRRLDEVSRILPDPVSRQDIVSSTLPLLLPSEVEKAISLFEFASSTGLQLSSKALFPLTLSLAQRQRWSFVIPRLSSGEFSDRQSEAILLTIFRTFQTSRLEMINSGLAGALGEIILRTYSKIRPSPSSKFPVFYFFRLLIAACHGKLAVSTIKRLWLWDPSFFTQRCIRRYLVQLVHHRCPDDAVDLFKMCHHHFTVPQVEDCRRKLMTALVHAGATRHARVAANYAAPTTGTFQQTSRDKMLRVLLRRSTPCPTPPPRNRYWNKNNFYKTQRIRSIVKRATARPTYQRQFESLHVKAIMAEDPSPSPADIRMAVSLFVRHGYSQEARKLFERTKGTLDEETKTALGNIIIHGWLFKARARHARDVRHLFYLQEILARDCGFSPDRTTVNILSKAIISHEAYHNPASLRPLFDYFIRRGYPAYGSSRREHGVPFGTSDDYSPQWLLPDVYQPIHFLKHVRPLYKTFVKHFHRHQDPEAAKTVIGILKVEKMGDMERREAQSRSRRMGIVNKRARERGVEY</sequence>
<evidence type="ECO:0000313" key="1">
    <source>
        <dbReference type="EMBL" id="KAF6754529.1"/>
    </source>
</evidence>
<comment type="caution">
    <text evidence="1">The sequence shown here is derived from an EMBL/GenBank/DDBJ whole genome shotgun (WGS) entry which is preliminary data.</text>
</comment>
<organism evidence="1 2">
    <name type="scientific">Ephemerocybe angulata</name>
    <dbReference type="NCBI Taxonomy" id="980116"/>
    <lineage>
        <taxon>Eukaryota</taxon>
        <taxon>Fungi</taxon>
        <taxon>Dikarya</taxon>
        <taxon>Basidiomycota</taxon>
        <taxon>Agaricomycotina</taxon>
        <taxon>Agaricomycetes</taxon>
        <taxon>Agaricomycetidae</taxon>
        <taxon>Agaricales</taxon>
        <taxon>Agaricineae</taxon>
        <taxon>Psathyrellaceae</taxon>
        <taxon>Ephemerocybe</taxon>
    </lineage>
</organism>
<protein>
    <submittedName>
        <fullName evidence="1">Uncharacterized protein</fullName>
    </submittedName>
</protein>
<dbReference type="Proteomes" id="UP000521943">
    <property type="component" value="Unassembled WGS sequence"/>
</dbReference>
<dbReference type="AlphaFoldDB" id="A0A8H6HXX2"/>
<dbReference type="OrthoDB" id="2565179at2759"/>
<proteinExistence type="predicted"/>
<evidence type="ECO:0000313" key="2">
    <source>
        <dbReference type="Proteomes" id="UP000521943"/>
    </source>
</evidence>
<accession>A0A8H6HXX2</accession>
<keyword evidence="2" id="KW-1185">Reference proteome</keyword>